<dbReference type="InterPro" id="IPR040362">
    <property type="entry name" value="RELCH"/>
</dbReference>
<feature type="compositionally biased region" description="Basic and acidic residues" evidence="3">
    <location>
        <begin position="309"/>
        <end position="322"/>
    </location>
</feature>
<feature type="region of interest" description="Disordered" evidence="3">
    <location>
        <begin position="156"/>
        <end position="198"/>
    </location>
</feature>
<dbReference type="GeneID" id="14915913"/>
<proteinExistence type="predicted"/>
<dbReference type="Proteomes" id="UP000011083">
    <property type="component" value="Unassembled WGS sequence"/>
</dbReference>
<dbReference type="InterPro" id="IPR011989">
    <property type="entry name" value="ARM-like"/>
</dbReference>
<protein>
    <submittedName>
        <fullName evidence="4">HEAT repeat domain containing protein</fullName>
    </submittedName>
</protein>
<dbReference type="Pfam" id="PF02985">
    <property type="entry name" value="HEAT"/>
    <property type="match status" value="1"/>
</dbReference>
<name>L8GPT5_ACACF</name>
<dbReference type="PANTHER" id="PTHR32059">
    <property type="entry name" value="RAB11-BINDING PROTEIN RELCH"/>
    <property type="match status" value="1"/>
</dbReference>
<dbReference type="VEuPathDB" id="AmoebaDB:ACA1_212210"/>
<feature type="region of interest" description="Disordered" evidence="3">
    <location>
        <begin position="309"/>
        <end position="409"/>
    </location>
</feature>
<evidence type="ECO:0000313" key="4">
    <source>
        <dbReference type="EMBL" id="ELR15015.1"/>
    </source>
</evidence>
<dbReference type="SMART" id="SM00667">
    <property type="entry name" value="LisH"/>
    <property type="match status" value="2"/>
</dbReference>
<dbReference type="Gene3D" id="1.25.10.10">
    <property type="entry name" value="Leucine-rich Repeat Variant"/>
    <property type="match status" value="2"/>
</dbReference>
<feature type="repeat" description="HEAT" evidence="2">
    <location>
        <begin position="564"/>
        <end position="602"/>
    </location>
</feature>
<keyword evidence="1" id="KW-0677">Repeat</keyword>
<dbReference type="AlphaFoldDB" id="L8GPT5"/>
<dbReference type="PROSITE" id="PS50077">
    <property type="entry name" value="HEAT_REPEAT"/>
    <property type="match status" value="2"/>
</dbReference>
<dbReference type="RefSeq" id="XP_004337028.1">
    <property type="nucleotide sequence ID" value="XM_004336980.1"/>
</dbReference>
<dbReference type="OMA" id="RQDLNCA"/>
<sequence length="1196" mass="132583">MEHRNPFDDDYEVLSFEDEGDSATRLTDGESGAGKKEDVESVAQGVTTDAATMSEEAVGRYLVEKNLLQTALKFYQECPKGQELDFLRQRFEASEAGHNDTTSSPGSGRGTPVIGRTSNELSRVVKEKEDQIVRLEHELRLSKDDNQSLKAELTQLRTHQPPAAGASGVGRPSGEPAETAAAAAAKGPVDNSPPSERERRTINHMVKRYLVERGYKLTAITFVEEAEDELDPLPEEEHKGKAGASAPQSLTALQRHYHHNPAVQHLSAVQAELKEAKASNVRYQERLDALEERIAKLVEEKQHVENELDYMRVRTGDKKRDGSLTPVPVLRQSQPSERPASPPPLELVTKEGEEEEEAKADSNEAAAAGDSATGGSELVEATPIQAMEAEDSQEQDAKNRENMRRRRSHRLLRNLRKTSIADATRIQKEVERIVTVERDNQGAVKIVAECLPHIVPGVLLNTREELIPVILVAIRQHPDTKTRDHLTQMLFNLIKIPDENQRRIIMAGCVALAQIIGQDRTGSELLPQCWEQISSKHKERRVLVAESCGALAPFVQTELRASLILSILIQLLDDKSPLVRLAVARNLGILISCLDDNEANKYQQIQDIFLPMLVDWADTLDYMSSRLLTTLLAQIQNFSEITEVNEHRLAHLEVFLSSFALVIPRFVESVLMSSPFGESLPSDDELAASALSAAADDEAKTATRHRSNTLNDSLCILSAHQRRYLTRKLAEYLKEHCATNLEQGTTWPALEWLTFVYIPKLIDLLVPMIGVSEQSKPHEVLNIMAKGMTGVVMRLCRETGEAFVQYVLQPQFLREINAPESEARRLAALQVFAVGVLPFLGNDKLTAFLRELTINIALEESGWNHSHLALANDCMELLWYRTVALFRKRSEEMRDVILTFLWDLVVHPSAQVRQTLVKTFDHMTTYMEKAKVTKRVLPALLTLGNDIEASVRAAAIVPIGNVAINFPDNLLLERINVQFETWEQDEGSGVQQELINAFASIIPQVTAVFRDAFLLPKLVRMAEKNNTCTDTAQRKSIAKALLDAFQAFHGKVIRDGLLPGLASLQNDFGVMDSSFKKTVTSMVHDMEVTAGTPMTPNKKKSEETQPERRDTSFTSASTSRGATSEEGEGSQLSSSSSWSSSAAAAAIPSSSSPAGQDEPTVNKLFSRWKQSTTFSNIGSSLKAWKTTKDNGNGSSS</sequence>
<feature type="compositionally biased region" description="Basic and acidic residues" evidence="3">
    <location>
        <begin position="1099"/>
        <end position="1111"/>
    </location>
</feature>
<feature type="region of interest" description="Disordered" evidence="3">
    <location>
        <begin position="1"/>
        <end position="49"/>
    </location>
</feature>
<gene>
    <name evidence="4" type="ORF">ACA1_212210</name>
</gene>
<feature type="compositionally biased region" description="Polar residues" evidence="3">
    <location>
        <begin position="1112"/>
        <end position="1122"/>
    </location>
</feature>
<dbReference type="InterPro" id="IPR000357">
    <property type="entry name" value="HEAT"/>
</dbReference>
<evidence type="ECO:0000256" key="2">
    <source>
        <dbReference type="PROSITE-ProRule" id="PRU00103"/>
    </source>
</evidence>
<organism evidence="4 5">
    <name type="scientific">Acanthamoeba castellanii (strain ATCC 30010 / Neff)</name>
    <dbReference type="NCBI Taxonomy" id="1257118"/>
    <lineage>
        <taxon>Eukaryota</taxon>
        <taxon>Amoebozoa</taxon>
        <taxon>Discosea</taxon>
        <taxon>Longamoebia</taxon>
        <taxon>Centramoebida</taxon>
        <taxon>Acanthamoebidae</taxon>
        <taxon>Acanthamoeba</taxon>
    </lineage>
</organism>
<dbReference type="PANTHER" id="PTHR32059:SF0">
    <property type="entry name" value="RAB11-BINDING PROTEIN RELCH"/>
    <property type="match status" value="1"/>
</dbReference>
<feature type="compositionally biased region" description="Low complexity" evidence="3">
    <location>
        <begin position="1133"/>
        <end position="1154"/>
    </location>
</feature>
<dbReference type="KEGG" id="acan:ACA1_212210"/>
<dbReference type="InterPro" id="IPR016024">
    <property type="entry name" value="ARM-type_fold"/>
</dbReference>
<evidence type="ECO:0000256" key="1">
    <source>
        <dbReference type="ARBA" id="ARBA00022737"/>
    </source>
</evidence>
<keyword evidence="5" id="KW-1185">Reference proteome</keyword>
<feature type="compositionally biased region" description="Low complexity" evidence="3">
    <location>
        <begin position="363"/>
        <end position="377"/>
    </location>
</feature>
<dbReference type="OrthoDB" id="1695393at2759"/>
<evidence type="ECO:0000256" key="3">
    <source>
        <dbReference type="SAM" id="MobiDB-lite"/>
    </source>
</evidence>
<dbReference type="GO" id="GO:0032367">
    <property type="term" value="P:intracellular cholesterol transport"/>
    <property type="evidence" value="ECO:0007669"/>
    <property type="project" value="InterPro"/>
</dbReference>
<dbReference type="SUPFAM" id="SSF48371">
    <property type="entry name" value="ARM repeat"/>
    <property type="match status" value="1"/>
</dbReference>
<feature type="compositionally biased region" description="Acidic residues" evidence="3">
    <location>
        <begin position="8"/>
        <end position="21"/>
    </location>
</feature>
<dbReference type="GO" id="GO:0055037">
    <property type="term" value="C:recycling endosome"/>
    <property type="evidence" value="ECO:0007669"/>
    <property type="project" value="TreeGrafter"/>
</dbReference>
<dbReference type="STRING" id="1257118.L8GPT5"/>
<feature type="repeat" description="HEAT" evidence="2">
    <location>
        <begin position="936"/>
        <end position="974"/>
    </location>
</feature>
<feature type="region of interest" description="Disordered" evidence="3">
    <location>
        <begin position="95"/>
        <end position="128"/>
    </location>
</feature>
<dbReference type="InterPro" id="IPR006594">
    <property type="entry name" value="LisH"/>
</dbReference>
<dbReference type="GO" id="GO:0005802">
    <property type="term" value="C:trans-Golgi network"/>
    <property type="evidence" value="ECO:0007669"/>
    <property type="project" value="InterPro"/>
</dbReference>
<dbReference type="PROSITE" id="PS50896">
    <property type="entry name" value="LISH"/>
    <property type="match status" value="1"/>
</dbReference>
<reference evidence="4 5" key="1">
    <citation type="journal article" date="2013" name="Genome Biol.">
        <title>Genome of Acanthamoeba castellanii highlights extensive lateral gene transfer and early evolution of tyrosine kinase signaling.</title>
        <authorList>
            <person name="Clarke M."/>
            <person name="Lohan A.J."/>
            <person name="Liu B."/>
            <person name="Lagkouvardos I."/>
            <person name="Roy S."/>
            <person name="Zafar N."/>
            <person name="Bertelli C."/>
            <person name="Schilde C."/>
            <person name="Kianianmomeni A."/>
            <person name="Burglin T.R."/>
            <person name="Frech C."/>
            <person name="Turcotte B."/>
            <person name="Kopec K.O."/>
            <person name="Synnott J.M."/>
            <person name="Choo C."/>
            <person name="Paponov I."/>
            <person name="Finkler A."/>
            <person name="Soon Heng Tan C."/>
            <person name="Hutchins A.P."/>
            <person name="Weinmeier T."/>
            <person name="Rattei T."/>
            <person name="Chu J.S."/>
            <person name="Gimenez G."/>
            <person name="Irimia M."/>
            <person name="Rigden D.J."/>
            <person name="Fitzpatrick D.A."/>
            <person name="Lorenzo-Morales J."/>
            <person name="Bateman A."/>
            <person name="Chiu C.H."/>
            <person name="Tang P."/>
            <person name="Hegemann P."/>
            <person name="Fromm H."/>
            <person name="Raoult D."/>
            <person name="Greub G."/>
            <person name="Miranda-Saavedra D."/>
            <person name="Chen N."/>
            <person name="Nash P."/>
            <person name="Ginger M.L."/>
            <person name="Horn M."/>
            <person name="Schaap P."/>
            <person name="Caler L."/>
            <person name="Loftus B."/>
        </authorList>
    </citation>
    <scope>NUCLEOTIDE SEQUENCE [LARGE SCALE GENOMIC DNA]</scope>
    <source>
        <strain evidence="4 5">Neff</strain>
    </source>
</reference>
<accession>L8GPT5</accession>
<feature type="region of interest" description="Disordered" evidence="3">
    <location>
        <begin position="1086"/>
        <end position="1165"/>
    </location>
</feature>
<dbReference type="EMBL" id="KB008036">
    <property type="protein sequence ID" value="ELR15015.1"/>
    <property type="molecule type" value="Genomic_DNA"/>
</dbReference>
<evidence type="ECO:0000313" key="5">
    <source>
        <dbReference type="Proteomes" id="UP000011083"/>
    </source>
</evidence>
<dbReference type="InterPro" id="IPR021133">
    <property type="entry name" value="HEAT_type_2"/>
</dbReference>